<evidence type="ECO:0000313" key="2">
    <source>
        <dbReference type="Proteomes" id="UP000188551"/>
    </source>
</evidence>
<accession>A0ABX3JNT8</accession>
<name>A0ABX3JNT8_9PSEU</name>
<protein>
    <submittedName>
        <fullName evidence="1">Uncharacterized protein</fullName>
    </submittedName>
</protein>
<proteinExistence type="predicted"/>
<reference evidence="1 2" key="1">
    <citation type="submission" date="2017-02" db="EMBL/GenBank/DDBJ databases">
        <title>Amycolatopsis azurea DSM 43854 draft genome.</title>
        <authorList>
            <person name="Mayilraj S."/>
        </authorList>
    </citation>
    <scope>NUCLEOTIDE SEQUENCE [LARGE SCALE GENOMIC DNA]</scope>
    <source>
        <strain evidence="1 2">DSM 43854</strain>
    </source>
</reference>
<keyword evidence="2" id="KW-1185">Reference proteome</keyword>
<organism evidence="1 2">
    <name type="scientific">Amycolatopsis azurea DSM 43854</name>
    <dbReference type="NCBI Taxonomy" id="1238180"/>
    <lineage>
        <taxon>Bacteria</taxon>
        <taxon>Bacillati</taxon>
        <taxon>Actinomycetota</taxon>
        <taxon>Actinomycetes</taxon>
        <taxon>Pseudonocardiales</taxon>
        <taxon>Pseudonocardiaceae</taxon>
        <taxon>Amycolatopsis</taxon>
    </lineage>
</organism>
<sequence>MTFAPHVDTMQEGPGTVIGMLTREGVVAGEQFAVKQHAFLGRPHRLAGLHRAFTSGLMKFLNDATRLVREVSIADSRQAFRGFAV</sequence>
<comment type="caution">
    <text evidence="1">The sequence shown here is derived from an EMBL/GenBank/DDBJ whole genome shotgun (WGS) entry which is preliminary data.</text>
</comment>
<dbReference type="Proteomes" id="UP000188551">
    <property type="component" value="Unassembled WGS sequence"/>
</dbReference>
<evidence type="ECO:0000313" key="1">
    <source>
        <dbReference type="EMBL" id="OOC08524.1"/>
    </source>
</evidence>
<dbReference type="EMBL" id="MUXN01000001">
    <property type="protein sequence ID" value="OOC08524.1"/>
    <property type="molecule type" value="Genomic_DNA"/>
</dbReference>
<gene>
    <name evidence="1" type="ORF">B0293_01005</name>
</gene>